<keyword evidence="1" id="KW-1133">Transmembrane helix</keyword>
<dbReference type="AlphaFoldDB" id="A0A382ZJY9"/>
<sequence>MNLKDKIFILIVVGLIVGGGYIWYTYTEITERMIQMEKEQETHVDQVNKEFRKDLKTLDLQFIGRGKHVRKAQKDIISNRELILSKS</sequence>
<organism evidence="2">
    <name type="scientific">marine metagenome</name>
    <dbReference type="NCBI Taxonomy" id="408172"/>
    <lineage>
        <taxon>unclassified sequences</taxon>
        <taxon>metagenomes</taxon>
        <taxon>ecological metagenomes</taxon>
    </lineage>
</organism>
<keyword evidence="1" id="KW-0812">Transmembrane</keyword>
<name>A0A382ZJY9_9ZZZZ</name>
<dbReference type="EMBL" id="UINC01184518">
    <property type="protein sequence ID" value="SVD95771.1"/>
    <property type="molecule type" value="Genomic_DNA"/>
</dbReference>
<protein>
    <submittedName>
        <fullName evidence="2">Uncharacterized protein</fullName>
    </submittedName>
</protein>
<accession>A0A382ZJY9</accession>
<keyword evidence="1" id="KW-0472">Membrane</keyword>
<reference evidence="2" key="1">
    <citation type="submission" date="2018-05" db="EMBL/GenBank/DDBJ databases">
        <authorList>
            <person name="Lanie J.A."/>
            <person name="Ng W.-L."/>
            <person name="Kazmierczak K.M."/>
            <person name="Andrzejewski T.M."/>
            <person name="Davidsen T.M."/>
            <person name="Wayne K.J."/>
            <person name="Tettelin H."/>
            <person name="Glass J.I."/>
            <person name="Rusch D."/>
            <person name="Podicherti R."/>
            <person name="Tsui H.-C.T."/>
            <person name="Winkler M.E."/>
        </authorList>
    </citation>
    <scope>NUCLEOTIDE SEQUENCE</scope>
</reference>
<proteinExistence type="predicted"/>
<feature type="non-terminal residue" evidence="2">
    <location>
        <position position="87"/>
    </location>
</feature>
<evidence type="ECO:0000256" key="1">
    <source>
        <dbReference type="SAM" id="Phobius"/>
    </source>
</evidence>
<feature type="transmembrane region" description="Helical" evidence="1">
    <location>
        <begin position="7"/>
        <end position="26"/>
    </location>
</feature>
<gene>
    <name evidence="2" type="ORF">METZ01_LOCUS448625</name>
</gene>
<evidence type="ECO:0000313" key="2">
    <source>
        <dbReference type="EMBL" id="SVD95771.1"/>
    </source>
</evidence>